<gene>
    <name evidence="2" type="primary">LOC104612704</name>
</gene>
<dbReference type="PANTHER" id="PTHR36403:SF1">
    <property type="entry name" value="PROTEIN COFACTOR ASSEMBLY OF COMPLEX C SUBUNIT B CCB2, CHLOROPLASTIC"/>
    <property type="match status" value="1"/>
</dbReference>
<dbReference type="OrthoDB" id="514937at2759"/>
<keyword evidence="1" id="KW-1185">Reference proteome</keyword>
<dbReference type="InterPro" id="IPR044970">
    <property type="entry name" value="CCB2"/>
</dbReference>
<dbReference type="InParanoid" id="A0A1U8BMH7"/>
<name>A0A1U8BMH7_NELNU</name>
<accession>A0A1U8BMH7</accession>
<dbReference type="KEGG" id="nnu:104612704"/>
<dbReference type="Proteomes" id="UP000189703">
    <property type="component" value="Unplaced"/>
</dbReference>
<evidence type="ECO:0000313" key="1">
    <source>
        <dbReference type="Proteomes" id="UP000189703"/>
    </source>
</evidence>
<dbReference type="STRING" id="4432.A0A1U8BMH7"/>
<sequence>MGSLSINTIVEFRLQLRFQADKRHSSYLFTSRRPSCFSGIIAGIRNRLRRRRNTRVSARVDNSGESKQQQQQLNLSVLRFTFGIPGLDESYLPRWIGYAFGSLLLLNHFVGSNSSTTPAQLRSEVLGLSLSAFSITLPYLGKFLKGANLVDQSTLPEGNKQIFIMSENLSDTMKEDLAWGTYVLLRNTNTISVLISVGDVLCIRGYWSTPEDATKTHMLDWFGRQVQQIGLSDLKDTLYFPQRPDSGVWEMLPKGIRSFLVQPVLRACKLGGNGTEKTIQGFILLASSMSYAYNNRDRDWIGAVANKFRGSACIDL</sequence>
<dbReference type="InterPro" id="IPR021325">
    <property type="entry name" value="CCB2/CCB4"/>
</dbReference>
<dbReference type="RefSeq" id="XP_010278546.1">
    <property type="nucleotide sequence ID" value="XM_010280244.2"/>
</dbReference>
<proteinExistence type="predicted"/>
<dbReference type="GeneID" id="104612704"/>
<dbReference type="Pfam" id="PF11152">
    <property type="entry name" value="CCB2_CCB4"/>
    <property type="match status" value="1"/>
</dbReference>
<evidence type="ECO:0000313" key="2">
    <source>
        <dbReference type="RefSeq" id="XP_010278546.1"/>
    </source>
</evidence>
<dbReference type="PANTHER" id="PTHR36403">
    <property type="entry name" value="PROTEIN COFACTOR ASSEMBLY OF COMPLEX C SUBUNIT B CCB2, CHLOROPLASTIC"/>
    <property type="match status" value="1"/>
</dbReference>
<dbReference type="AlphaFoldDB" id="A0A1U8BMH7"/>
<dbReference type="FunCoup" id="A0A1U8BMH7">
    <property type="interactions" value="913"/>
</dbReference>
<dbReference type="OMA" id="DWFEKQI"/>
<protein>
    <submittedName>
        <fullName evidence="2">Protein COFACTOR ASSEMBLY OF COMPLEX C SUBUNIT B CCB2, chloroplastic</fullName>
    </submittedName>
</protein>
<organism evidence="1 2">
    <name type="scientific">Nelumbo nucifera</name>
    <name type="common">Sacred lotus</name>
    <dbReference type="NCBI Taxonomy" id="4432"/>
    <lineage>
        <taxon>Eukaryota</taxon>
        <taxon>Viridiplantae</taxon>
        <taxon>Streptophyta</taxon>
        <taxon>Embryophyta</taxon>
        <taxon>Tracheophyta</taxon>
        <taxon>Spermatophyta</taxon>
        <taxon>Magnoliopsida</taxon>
        <taxon>Proteales</taxon>
        <taxon>Nelumbonaceae</taxon>
        <taxon>Nelumbo</taxon>
    </lineage>
</organism>
<dbReference type="eggNOG" id="ENOG502QQM6">
    <property type="taxonomic scope" value="Eukaryota"/>
</dbReference>
<dbReference type="GO" id="GO:0009507">
    <property type="term" value="C:chloroplast"/>
    <property type="evidence" value="ECO:0000318"/>
    <property type="project" value="GO_Central"/>
</dbReference>
<reference evidence="2" key="1">
    <citation type="submission" date="2025-08" db="UniProtKB">
        <authorList>
            <consortium name="RefSeq"/>
        </authorList>
    </citation>
    <scope>IDENTIFICATION</scope>
</reference>
<dbReference type="GO" id="GO:0010190">
    <property type="term" value="P:cytochrome b6f complex assembly"/>
    <property type="evidence" value="ECO:0000318"/>
    <property type="project" value="GO_Central"/>
</dbReference>